<dbReference type="GO" id="GO:0004525">
    <property type="term" value="F:ribonuclease III activity"/>
    <property type="evidence" value="ECO:0007669"/>
    <property type="project" value="InterPro"/>
</dbReference>
<evidence type="ECO:0000256" key="1">
    <source>
        <dbReference type="ARBA" id="ARBA00004173"/>
    </source>
</evidence>
<dbReference type="EMBL" id="JANBPU010000018">
    <property type="protein sequence ID" value="KAJ1920026.1"/>
    <property type="molecule type" value="Genomic_DNA"/>
</dbReference>
<evidence type="ECO:0000256" key="8">
    <source>
        <dbReference type="PROSITE-ProRule" id="PRU00266"/>
    </source>
</evidence>
<dbReference type="GO" id="GO:0005739">
    <property type="term" value="C:mitochondrion"/>
    <property type="evidence" value="ECO:0007669"/>
    <property type="project" value="TreeGrafter"/>
</dbReference>
<sequence length="306" mass="34005">MFKSLRPIATSLTARRLSLVPLTRAQPFSCSAKSQDKDTVQNNQTPSGNPALLARLGLEFSDPDLLSQVLTHKSYDHARVPTNERLEWLGRKVLDLYVTEFLDVKYPNIHVDALSDLRAINFGVVALSNLGKYLGIQHLVKWKPASNVPNATVGQTKVVAKAVLALIGAIYRDNGSIEAKKFIHQYLLSRPIDVSVALKLDQPKRLLVALTKRKEMERPVSRLLKETGRFTNSPVFIVGVFSGTKKIGEGFGSSLKMAEFRAAKDALIKYYTREVKDISLPSDAEHEGDEDITFFPQKVGDTPAYL</sequence>
<evidence type="ECO:0000256" key="4">
    <source>
        <dbReference type="ARBA" id="ARBA00023128"/>
    </source>
</evidence>
<dbReference type="Gene3D" id="1.10.1520.10">
    <property type="entry name" value="Ribonuclease III domain"/>
    <property type="match status" value="1"/>
</dbReference>
<keyword evidence="12" id="KW-1185">Reference proteome</keyword>
<reference evidence="11" key="1">
    <citation type="submission" date="2022-07" db="EMBL/GenBank/DDBJ databases">
        <title>Phylogenomic reconstructions and comparative analyses of Kickxellomycotina fungi.</title>
        <authorList>
            <person name="Reynolds N.K."/>
            <person name="Stajich J.E."/>
            <person name="Barry K."/>
            <person name="Grigoriev I.V."/>
            <person name="Crous P."/>
            <person name="Smith M.E."/>
        </authorList>
    </citation>
    <scope>NUCLEOTIDE SEQUENCE</scope>
    <source>
        <strain evidence="11">NBRC 100468</strain>
    </source>
</reference>
<keyword evidence="3 11" id="KW-0689">Ribosomal protein</keyword>
<dbReference type="SUPFAM" id="SSF69065">
    <property type="entry name" value="RNase III domain-like"/>
    <property type="match status" value="1"/>
</dbReference>
<dbReference type="SUPFAM" id="SSF54768">
    <property type="entry name" value="dsRNA-binding domain-like"/>
    <property type="match status" value="1"/>
</dbReference>
<dbReference type="GO" id="GO:0003735">
    <property type="term" value="F:structural constituent of ribosome"/>
    <property type="evidence" value="ECO:0007669"/>
    <property type="project" value="TreeGrafter"/>
</dbReference>
<evidence type="ECO:0000256" key="5">
    <source>
        <dbReference type="ARBA" id="ARBA00023274"/>
    </source>
</evidence>
<dbReference type="InterPro" id="IPR044444">
    <property type="entry name" value="Ribosomal_mL44_DSRM_metazoa"/>
</dbReference>
<comment type="caution">
    <text evidence="11">The sequence shown here is derived from an EMBL/GenBank/DDBJ whole genome shotgun (WGS) entry which is preliminary data.</text>
</comment>
<proteinExistence type="inferred from homology"/>
<keyword evidence="2 8" id="KW-0694">RNA-binding</keyword>
<dbReference type="PANTHER" id="PTHR11207:SF32">
    <property type="entry name" value="LARGE RIBOSOMAL SUBUNIT PROTEIN ML44"/>
    <property type="match status" value="1"/>
</dbReference>
<name>A0A9W8A349_9FUNG</name>
<keyword evidence="5" id="KW-0687">Ribonucleoprotein</keyword>
<feature type="domain" description="RNase III" evidence="10">
    <location>
        <begin position="49"/>
        <end position="175"/>
    </location>
</feature>
<gene>
    <name evidence="11" type="primary">mrpl3</name>
    <name evidence="11" type="ORF">H4219_001555</name>
</gene>
<accession>A0A9W8A349</accession>
<organism evidence="11 12">
    <name type="scientific">Mycoemilia scoparia</name>
    <dbReference type="NCBI Taxonomy" id="417184"/>
    <lineage>
        <taxon>Eukaryota</taxon>
        <taxon>Fungi</taxon>
        <taxon>Fungi incertae sedis</taxon>
        <taxon>Zoopagomycota</taxon>
        <taxon>Kickxellomycotina</taxon>
        <taxon>Kickxellomycetes</taxon>
        <taxon>Kickxellales</taxon>
        <taxon>Kickxellaceae</taxon>
        <taxon>Mycoemilia</taxon>
    </lineage>
</organism>
<evidence type="ECO:0000313" key="12">
    <source>
        <dbReference type="Proteomes" id="UP001150538"/>
    </source>
</evidence>
<evidence type="ECO:0000256" key="2">
    <source>
        <dbReference type="ARBA" id="ARBA00022884"/>
    </source>
</evidence>
<feature type="domain" description="DRBM" evidence="9">
    <location>
        <begin position="202"/>
        <end position="272"/>
    </location>
</feature>
<evidence type="ECO:0000259" key="10">
    <source>
        <dbReference type="PROSITE" id="PS50142"/>
    </source>
</evidence>
<comment type="subcellular location">
    <subcellularLocation>
        <location evidence="1">Mitochondrion</location>
    </subcellularLocation>
</comment>
<dbReference type="AlphaFoldDB" id="A0A9W8A349"/>
<dbReference type="Pfam" id="PF14622">
    <property type="entry name" value="Ribonucleas_3_3"/>
    <property type="match status" value="1"/>
</dbReference>
<evidence type="ECO:0000256" key="7">
    <source>
        <dbReference type="ARBA" id="ARBA00035187"/>
    </source>
</evidence>
<comment type="similarity">
    <text evidence="6">Belongs to the ribonuclease III family. Mitochondrion-specific ribosomal protein mL44 subfamily.</text>
</comment>
<dbReference type="GO" id="GO:0003725">
    <property type="term" value="F:double-stranded RNA binding"/>
    <property type="evidence" value="ECO:0007669"/>
    <property type="project" value="InterPro"/>
</dbReference>
<dbReference type="CDD" id="cd00593">
    <property type="entry name" value="RIBOc"/>
    <property type="match status" value="1"/>
</dbReference>
<dbReference type="CDD" id="cd19873">
    <property type="entry name" value="DSRM_MRPL3_like"/>
    <property type="match status" value="1"/>
</dbReference>
<dbReference type="InterPro" id="IPR000999">
    <property type="entry name" value="RNase_III_dom"/>
</dbReference>
<protein>
    <recommendedName>
        <fullName evidence="7">Large ribosomal subunit protein mL44</fullName>
    </recommendedName>
</protein>
<dbReference type="PROSITE" id="PS50142">
    <property type="entry name" value="RNASE_3_2"/>
    <property type="match status" value="1"/>
</dbReference>
<evidence type="ECO:0000256" key="3">
    <source>
        <dbReference type="ARBA" id="ARBA00022980"/>
    </source>
</evidence>
<evidence type="ECO:0000313" key="11">
    <source>
        <dbReference type="EMBL" id="KAJ1920026.1"/>
    </source>
</evidence>
<dbReference type="PANTHER" id="PTHR11207">
    <property type="entry name" value="RIBONUCLEASE III"/>
    <property type="match status" value="1"/>
</dbReference>
<evidence type="ECO:0000259" key="9">
    <source>
        <dbReference type="PROSITE" id="PS50137"/>
    </source>
</evidence>
<keyword evidence="4" id="KW-0496">Mitochondrion</keyword>
<dbReference type="InterPro" id="IPR036389">
    <property type="entry name" value="RNase_III_sf"/>
</dbReference>
<dbReference type="InterPro" id="IPR014720">
    <property type="entry name" value="dsRBD_dom"/>
</dbReference>
<dbReference type="Proteomes" id="UP001150538">
    <property type="component" value="Unassembled WGS sequence"/>
</dbReference>
<dbReference type="SMART" id="SM00535">
    <property type="entry name" value="RIBOc"/>
    <property type="match status" value="1"/>
</dbReference>
<dbReference type="GO" id="GO:0005840">
    <property type="term" value="C:ribosome"/>
    <property type="evidence" value="ECO:0007669"/>
    <property type="project" value="UniProtKB-KW"/>
</dbReference>
<dbReference type="Pfam" id="PF22892">
    <property type="entry name" value="DSRM_MRPL44"/>
    <property type="match status" value="1"/>
</dbReference>
<dbReference type="OrthoDB" id="67027at2759"/>
<dbReference type="SMART" id="SM00358">
    <property type="entry name" value="DSRM"/>
    <property type="match status" value="1"/>
</dbReference>
<dbReference type="GO" id="GO:0006396">
    <property type="term" value="P:RNA processing"/>
    <property type="evidence" value="ECO:0007669"/>
    <property type="project" value="InterPro"/>
</dbReference>
<dbReference type="Gene3D" id="3.30.160.20">
    <property type="match status" value="1"/>
</dbReference>
<evidence type="ECO:0000256" key="6">
    <source>
        <dbReference type="ARBA" id="ARBA00024034"/>
    </source>
</evidence>
<dbReference type="InterPro" id="IPR044443">
    <property type="entry name" value="Ribosomal_mL44_DSRM_fung"/>
</dbReference>
<dbReference type="PROSITE" id="PS50137">
    <property type="entry name" value="DS_RBD"/>
    <property type="match status" value="1"/>
</dbReference>